<feature type="transmembrane region" description="Helical" evidence="2">
    <location>
        <begin position="12"/>
        <end position="31"/>
    </location>
</feature>
<evidence type="ECO:0000256" key="1">
    <source>
        <dbReference type="ARBA" id="ARBA00045876"/>
    </source>
</evidence>
<dbReference type="Gene3D" id="1.25.10.10">
    <property type="entry name" value="Leucine-rich Repeat Variant"/>
    <property type="match status" value="3"/>
</dbReference>
<comment type="function">
    <text evidence="1">Catalyzes the hydroxylation of the N(6)-(4-aminobutyl)-L-lysine intermediate produced by deoxyhypusine synthase/DHPS on a critical lysine of the eukaryotic translation initiation factor 5A/eIF-5A. This is the second step of the post-translational modification of that lysine into an unusual amino acid residue named hypusine. Hypusination is unique to mature eIF-5A factor and is essential for its function.</text>
</comment>
<dbReference type="InterPro" id="IPR016024">
    <property type="entry name" value="ARM-type_fold"/>
</dbReference>
<gene>
    <name evidence="3" type="ORF">GCM10010384_50580</name>
</gene>
<sequence length="366" mass="38568">MISLGLVTQALLYLMTVGLVLSLLITGIRGVRGYRRRRRRRLAAPVRGLLLELLCAQDDDQEALIDRIAHTDKKTWAALEPTVAAMLGKVSGRARTALVRLYERHGSLAQAVADLRSRSAPRRGRAAQVLGRLQYRRAAPALCRLLDDRDHEVRMAAARALGRLADPLAVPHLLDSLHGARTVPPTTITAAVASMGREAWSPVAAGLGDPAPLVRAVAIEVLGVTGAIARTPELVHVLRADPDLEVRIRAARALGRLGMPEGLEPLLAAIRPGQPVALRIVAAGALGRLGAVAATRALTELLGDDRPHLAATAARALLRLGPAGETALREAADDRSDGGAAAQARAALAEAAVGGTRYDVLAEVAL</sequence>
<evidence type="ECO:0000313" key="3">
    <source>
        <dbReference type="EMBL" id="GGY37235.1"/>
    </source>
</evidence>
<reference evidence="4" key="1">
    <citation type="journal article" date="2019" name="Int. J. Syst. Evol. Microbiol.">
        <title>The Global Catalogue of Microorganisms (GCM) 10K type strain sequencing project: providing services to taxonomists for standard genome sequencing and annotation.</title>
        <authorList>
            <consortium name="The Broad Institute Genomics Platform"/>
            <consortium name="The Broad Institute Genome Sequencing Center for Infectious Disease"/>
            <person name="Wu L."/>
            <person name="Ma J."/>
        </authorList>
    </citation>
    <scope>NUCLEOTIDE SEQUENCE [LARGE SCALE GENOMIC DNA]</scope>
    <source>
        <strain evidence="4">JCM 4957</strain>
    </source>
</reference>
<protein>
    <recommendedName>
        <fullName evidence="5">PBS lyase</fullName>
    </recommendedName>
</protein>
<evidence type="ECO:0000313" key="4">
    <source>
        <dbReference type="Proteomes" id="UP000653308"/>
    </source>
</evidence>
<keyword evidence="4" id="KW-1185">Reference proteome</keyword>
<dbReference type="EMBL" id="BMWE01000015">
    <property type="protein sequence ID" value="GGY37235.1"/>
    <property type="molecule type" value="Genomic_DNA"/>
</dbReference>
<dbReference type="SUPFAM" id="SSF48371">
    <property type="entry name" value="ARM repeat"/>
    <property type="match status" value="1"/>
</dbReference>
<evidence type="ECO:0000256" key="2">
    <source>
        <dbReference type="SAM" id="Phobius"/>
    </source>
</evidence>
<dbReference type="InterPro" id="IPR004155">
    <property type="entry name" value="PBS_lyase_HEAT"/>
</dbReference>
<keyword evidence="2" id="KW-0472">Membrane</keyword>
<dbReference type="SMART" id="SM00567">
    <property type="entry name" value="EZ_HEAT"/>
    <property type="match status" value="6"/>
</dbReference>
<dbReference type="PROSITE" id="PS50077">
    <property type="entry name" value="HEAT_REPEAT"/>
    <property type="match status" value="1"/>
</dbReference>
<name>A0ABQ3A8E4_9ACTN</name>
<dbReference type="Pfam" id="PF13646">
    <property type="entry name" value="HEAT_2"/>
    <property type="match status" value="2"/>
</dbReference>
<keyword evidence="2" id="KW-1133">Transmembrane helix</keyword>
<accession>A0ABQ3A8E4</accession>
<proteinExistence type="predicted"/>
<evidence type="ECO:0008006" key="5">
    <source>
        <dbReference type="Google" id="ProtNLM"/>
    </source>
</evidence>
<comment type="caution">
    <text evidence="3">The sequence shown here is derived from an EMBL/GenBank/DDBJ whole genome shotgun (WGS) entry which is preliminary data.</text>
</comment>
<dbReference type="Proteomes" id="UP000653308">
    <property type="component" value="Unassembled WGS sequence"/>
</dbReference>
<dbReference type="InterPro" id="IPR021133">
    <property type="entry name" value="HEAT_type_2"/>
</dbReference>
<dbReference type="InterPro" id="IPR011989">
    <property type="entry name" value="ARM-like"/>
</dbReference>
<dbReference type="PANTHER" id="PTHR12697">
    <property type="entry name" value="PBS LYASE HEAT-LIKE PROTEIN"/>
    <property type="match status" value="1"/>
</dbReference>
<dbReference type="PANTHER" id="PTHR12697:SF5">
    <property type="entry name" value="DEOXYHYPUSINE HYDROXYLASE"/>
    <property type="match status" value="1"/>
</dbReference>
<dbReference type="RefSeq" id="WP_190200213.1">
    <property type="nucleotide sequence ID" value="NZ_BMWE01000015.1"/>
</dbReference>
<organism evidence="3 4">
    <name type="scientific">Streptomyces djakartensis</name>
    <dbReference type="NCBI Taxonomy" id="68193"/>
    <lineage>
        <taxon>Bacteria</taxon>
        <taxon>Bacillati</taxon>
        <taxon>Actinomycetota</taxon>
        <taxon>Actinomycetes</taxon>
        <taxon>Kitasatosporales</taxon>
        <taxon>Streptomycetaceae</taxon>
        <taxon>Streptomyces</taxon>
    </lineage>
</organism>
<keyword evidence="2" id="KW-0812">Transmembrane</keyword>